<dbReference type="Pfam" id="PF08280">
    <property type="entry name" value="HTH_Mga"/>
    <property type="match status" value="1"/>
</dbReference>
<dbReference type="InterPro" id="IPR007737">
    <property type="entry name" value="Mga_HTH"/>
</dbReference>
<evidence type="ECO:0000259" key="3">
    <source>
        <dbReference type="Pfam" id="PF08280"/>
    </source>
</evidence>
<feature type="domain" description="Mga helix-turn-helix" evidence="1">
    <location>
        <begin position="74"/>
        <end position="155"/>
    </location>
</feature>
<gene>
    <name evidence="4" type="ORF">WA45_06845</name>
</gene>
<evidence type="ECO:0000259" key="1">
    <source>
        <dbReference type="Pfam" id="PF05043"/>
    </source>
</evidence>
<dbReference type="InterPro" id="IPR013199">
    <property type="entry name" value="HTH_Mga_DNA-bd_dom"/>
</dbReference>
<reference evidence="4 5" key="1">
    <citation type="journal article" date="2015" name="PLoS ONE">
        <title>Genomic analysis reveals the molecular basis for capsule loss in the group B streptococcus population.</title>
        <authorList>
            <consortium name="DEVANI Consortium"/>
            <person name="Rosini R."/>
            <person name="Campisi E."/>
            <person name="De Chiara M."/>
            <person name="Tettelin H."/>
            <person name="Rinaudo D."/>
            <person name="Toniolo C."/>
            <person name="Metruccio M."/>
            <person name="Guidotti S."/>
            <person name="Sorensen U.B."/>
            <person name="Kilian M."/>
            <person name="Ramirez M."/>
            <person name="Janulczyk R."/>
            <person name="Donati C."/>
            <person name="Grandi G."/>
            <person name="Margarit I."/>
        </authorList>
    </citation>
    <scope>NUCLEOTIDE SEQUENCE [LARGE SCALE GENOMIC DNA]</scope>
    <source>
        <strain evidence="4 5">ES-PW-063</strain>
    </source>
</reference>
<proteinExistence type="predicted"/>
<dbReference type="Pfam" id="PF08270">
    <property type="entry name" value="PRD_Mga"/>
    <property type="match status" value="1"/>
</dbReference>
<dbReference type="InterPro" id="IPR013236">
    <property type="entry name" value="Mga_PRD_dom"/>
</dbReference>
<dbReference type="Proteomes" id="UP000035174">
    <property type="component" value="Unassembled WGS sequence"/>
</dbReference>
<comment type="caution">
    <text evidence="4">The sequence shown here is derived from an EMBL/GenBank/DDBJ whole genome shotgun (WGS) entry which is preliminary data.</text>
</comment>
<evidence type="ECO:0000259" key="2">
    <source>
        <dbReference type="Pfam" id="PF08270"/>
    </source>
</evidence>
<organism evidence="4 5">
    <name type="scientific">Streptococcus agalactiae</name>
    <dbReference type="NCBI Taxonomy" id="1311"/>
    <lineage>
        <taxon>Bacteria</taxon>
        <taxon>Bacillati</taxon>
        <taxon>Bacillota</taxon>
        <taxon>Bacilli</taxon>
        <taxon>Lactobacillales</taxon>
        <taxon>Streptococcaceae</taxon>
        <taxon>Streptococcus</taxon>
    </lineage>
</organism>
<sequence length="498" mass="58008">MIENFLEKNILNKVKLLTLCYDTPSLSLDTACNRLHLSPVELKNYCHKLNVLFGHKLSIHIQKKRILCKLNKLTQEDALKIVYNESNTLQLLKFLIDDSSDKKSLVAFGNDLFLSRSSVYRLRENLIPLIKDLGLSLSKNTIVGDEYRIRYLIAYLTTKFGIKIYDLSALDIKIIRQFLFESGTNIRPTTHLSDIFVFFDTLFILTWKRHHHKVKIPNSKLFSSLKKIFIYEELNTCVKSIVQPYFNVIFNSEDMDYIFLIYLTSANSFAAQKWTETHVDEVLAIFKSLPKFQMLLQPLKEALPYSDTYYDELVKVTIYFSRNFIVGLNQLIPETLSFPSTFYPGNNPKLISIIEPIVTHWLTEIGESKFKKTHFFLLCAHLERVIKNSMPPINIVLLTTDFINNEILKDYILQSLSTDKIRFHSYYLLTDNISQISTLKPDLIITNRKLFTYVTKELATNSLVAHIDYNDTPSQISNIQTIISNIKEEKYRKIFDKI</sequence>
<feature type="domain" description="M protein trans-acting positive regulator (MGA) HTH" evidence="3">
    <location>
        <begin position="7"/>
        <end position="64"/>
    </location>
</feature>
<dbReference type="Pfam" id="PF05043">
    <property type="entry name" value="Mga"/>
    <property type="match status" value="1"/>
</dbReference>
<dbReference type="AlphaFoldDB" id="A0AAP6X3Y8"/>
<evidence type="ECO:0000313" key="4">
    <source>
        <dbReference type="EMBL" id="KLJ28863.1"/>
    </source>
</evidence>
<evidence type="ECO:0000313" key="5">
    <source>
        <dbReference type="Proteomes" id="UP000035174"/>
    </source>
</evidence>
<dbReference type="EMBL" id="LCVB01000030">
    <property type="protein sequence ID" value="KLJ28863.1"/>
    <property type="molecule type" value="Genomic_DNA"/>
</dbReference>
<name>A0AAP6X3Y8_STRAG</name>
<feature type="domain" description="M protein trans-acting positive regulator (MGA) PRD" evidence="2">
    <location>
        <begin position="190"/>
        <end position="383"/>
    </location>
</feature>
<accession>A0AAP6X3Y8</accession>
<protein>
    <submittedName>
        <fullName evidence="4">Transcriptional regulator</fullName>
    </submittedName>
</protein>
<dbReference type="RefSeq" id="WP_000571948.1">
    <property type="nucleotide sequence ID" value="NZ_AP018935.1"/>
</dbReference>